<evidence type="ECO:0000256" key="6">
    <source>
        <dbReference type="SAM" id="Phobius"/>
    </source>
</evidence>
<dbReference type="PRINTS" id="PR01021">
    <property type="entry name" value="OMPADOMAIN"/>
</dbReference>
<feature type="transmembrane region" description="Helical" evidence="6">
    <location>
        <begin position="37"/>
        <end position="63"/>
    </location>
</feature>
<keyword evidence="6" id="KW-1133">Transmembrane helix</keyword>
<feature type="chain" id="PRO_5047389789" evidence="7">
    <location>
        <begin position="22"/>
        <end position="285"/>
    </location>
</feature>
<dbReference type="Proteomes" id="UP000815846">
    <property type="component" value="Unassembled WGS sequence"/>
</dbReference>
<dbReference type="PANTHER" id="PTHR30329">
    <property type="entry name" value="STATOR ELEMENT OF FLAGELLAR MOTOR COMPLEX"/>
    <property type="match status" value="1"/>
</dbReference>
<evidence type="ECO:0000256" key="2">
    <source>
        <dbReference type="ARBA" id="ARBA00023136"/>
    </source>
</evidence>
<evidence type="ECO:0000259" key="8">
    <source>
        <dbReference type="PROSITE" id="PS51123"/>
    </source>
</evidence>
<feature type="domain" description="OmpA-like" evidence="8">
    <location>
        <begin position="128"/>
        <end position="245"/>
    </location>
</feature>
<dbReference type="Gene3D" id="3.30.1330.60">
    <property type="entry name" value="OmpA-like domain"/>
    <property type="match status" value="1"/>
</dbReference>
<dbReference type="InterPro" id="IPR050330">
    <property type="entry name" value="Bact_OuterMem_StrucFunc"/>
</dbReference>
<keyword evidence="5" id="KW-0175">Coiled coil</keyword>
<sequence length="285" mass="31312">MKKQLIVSSIILALATAPVMASTAIEDTDNTSESIGFGTGVILGGLIAGPLGAVVAGTVGVLIGQSHDRQELIEQADVRLKQNNLAMQAINDDKQNLANLLMQSEQEKQQLTQELASTANSSNNMLSQAEQLEQLKLNLRFDVDSSKVESFYEPQINHLAMMMQENPELSVNLSGHSDSSGSEESNLKLSKARIESVKLMLVKLGVNENDIHTQAFGETQSLQVNRTKNSDFNDRRVDVQLFAPEQVVEAEQVNETAQLTEVEQVTEIEQTFAHTHHDEAIEKME</sequence>
<dbReference type="RefSeq" id="WP_101343674.1">
    <property type="nucleotide sequence ID" value="NZ_PJAI02000018.1"/>
</dbReference>
<comment type="caution">
    <text evidence="9">The sequence shown here is derived from an EMBL/GenBank/DDBJ whole genome shotgun (WGS) entry which is preliminary data.</text>
</comment>
<dbReference type="SUPFAM" id="SSF103088">
    <property type="entry name" value="OmpA-like"/>
    <property type="match status" value="1"/>
</dbReference>
<evidence type="ECO:0000256" key="4">
    <source>
        <dbReference type="PROSITE-ProRule" id="PRU00473"/>
    </source>
</evidence>
<comment type="subcellular location">
    <subcellularLocation>
        <location evidence="1">Cell outer membrane</location>
    </subcellularLocation>
</comment>
<dbReference type="PANTHER" id="PTHR30329:SF21">
    <property type="entry name" value="LIPOPROTEIN YIAD-RELATED"/>
    <property type="match status" value="1"/>
</dbReference>
<name>A0ABY3MUM1_9GAMM</name>
<evidence type="ECO:0000256" key="5">
    <source>
        <dbReference type="SAM" id="Coils"/>
    </source>
</evidence>
<keyword evidence="7" id="KW-0732">Signal</keyword>
<keyword evidence="2 4" id="KW-0472">Membrane</keyword>
<dbReference type="Pfam" id="PF00691">
    <property type="entry name" value="OmpA"/>
    <property type="match status" value="1"/>
</dbReference>
<dbReference type="CDD" id="cd07185">
    <property type="entry name" value="OmpA_C-like"/>
    <property type="match status" value="1"/>
</dbReference>
<evidence type="ECO:0000256" key="1">
    <source>
        <dbReference type="ARBA" id="ARBA00004442"/>
    </source>
</evidence>
<evidence type="ECO:0000256" key="3">
    <source>
        <dbReference type="ARBA" id="ARBA00023237"/>
    </source>
</evidence>
<dbReference type="InterPro" id="IPR036737">
    <property type="entry name" value="OmpA-like_sf"/>
</dbReference>
<evidence type="ECO:0000313" key="10">
    <source>
        <dbReference type="Proteomes" id="UP000815846"/>
    </source>
</evidence>
<feature type="coiled-coil region" evidence="5">
    <location>
        <begin position="87"/>
        <end position="121"/>
    </location>
</feature>
<keyword evidence="10" id="KW-1185">Reference proteome</keyword>
<feature type="signal peptide" evidence="7">
    <location>
        <begin position="1"/>
        <end position="21"/>
    </location>
</feature>
<dbReference type="EMBL" id="PJAI02000018">
    <property type="protein sequence ID" value="TYK64797.1"/>
    <property type="molecule type" value="Genomic_DNA"/>
</dbReference>
<organism evidence="9 10">
    <name type="scientific">Colwellia echini</name>
    <dbReference type="NCBI Taxonomy" id="1982103"/>
    <lineage>
        <taxon>Bacteria</taxon>
        <taxon>Pseudomonadati</taxon>
        <taxon>Pseudomonadota</taxon>
        <taxon>Gammaproteobacteria</taxon>
        <taxon>Alteromonadales</taxon>
        <taxon>Colwelliaceae</taxon>
        <taxon>Colwellia</taxon>
    </lineage>
</organism>
<dbReference type="InterPro" id="IPR022511">
    <property type="entry name" value="PdsO"/>
</dbReference>
<keyword evidence="3" id="KW-0998">Cell outer membrane</keyword>
<evidence type="ECO:0000256" key="7">
    <source>
        <dbReference type="SAM" id="SignalP"/>
    </source>
</evidence>
<reference evidence="9 10" key="1">
    <citation type="submission" date="2019-08" db="EMBL/GenBank/DDBJ databases">
        <title>Microbe sample from Colwellia echini.</title>
        <authorList>
            <person name="Christiansen L."/>
            <person name="Pathiraja D."/>
            <person name="Schultz-Johansen M."/>
            <person name="Choi I.-G."/>
            <person name="Stougaard P."/>
        </authorList>
    </citation>
    <scope>NUCLEOTIDE SEQUENCE [LARGE SCALE GENOMIC DNA]</scope>
    <source>
        <strain evidence="9 10">A3</strain>
    </source>
</reference>
<evidence type="ECO:0000313" key="9">
    <source>
        <dbReference type="EMBL" id="TYK64797.1"/>
    </source>
</evidence>
<dbReference type="PROSITE" id="PS51123">
    <property type="entry name" value="OMPA_2"/>
    <property type="match status" value="1"/>
</dbReference>
<protein>
    <submittedName>
        <fullName evidence="9">Sortase-associated OmpA-like protein PdsO</fullName>
    </submittedName>
</protein>
<dbReference type="InterPro" id="IPR006665">
    <property type="entry name" value="OmpA-like"/>
</dbReference>
<dbReference type="InterPro" id="IPR006664">
    <property type="entry name" value="OMP_bac"/>
</dbReference>
<gene>
    <name evidence="9" type="primary">pdsO</name>
    <name evidence="9" type="ORF">CWS31_013975</name>
</gene>
<keyword evidence="6" id="KW-0812">Transmembrane</keyword>
<dbReference type="NCBIfam" id="TIGR03789">
    <property type="entry name" value="pdsO"/>
    <property type="match status" value="1"/>
</dbReference>
<proteinExistence type="predicted"/>
<accession>A0ABY3MUM1</accession>